<sequence length="326" mass="36202">MRREEDVMRPLNFRTGDLDVAHEQVTKTFASHEVHVAESRDLKFRLDLAPSLRLTIARMSYGADTTILGPAMRLCYHVNLPVTGHSTVEQNGVGRSFAAGEAGVAFVPEAPVMVQWSADSWQYHVKLPKDLLEAHAAKLIGRPVDDEIAFDLTFPLESSSAQALLATVGFLYTELSREGGVATIPAACHELESALMSQLLMTVPSQLSADLHSKPAHNRHSKIREIIDHIDRFPEEELTTADLAAKAGISARALQAGFQEVVGMSPTAYLRGVRLDRVHLELVSDTRWSVTEIAARWGFFHPGRFAHQYRERFGMLPSETARLTKR</sequence>
<dbReference type="SMART" id="SM00342">
    <property type="entry name" value="HTH_ARAC"/>
    <property type="match status" value="1"/>
</dbReference>
<evidence type="ECO:0000256" key="2">
    <source>
        <dbReference type="ARBA" id="ARBA00023125"/>
    </source>
</evidence>
<dbReference type="EMBL" id="LQMT02000007">
    <property type="protein sequence ID" value="ONF73693.1"/>
    <property type="molecule type" value="Genomic_DNA"/>
</dbReference>
<name>A0A1W2M1H1_9PSEU</name>
<comment type="caution">
    <text evidence="5">The sequence shown here is derived from an EMBL/GenBank/DDBJ whole genome shotgun (WGS) entry which is preliminary data.</text>
</comment>
<dbReference type="SUPFAM" id="SSF46689">
    <property type="entry name" value="Homeodomain-like"/>
    <property type="match status" value="2"/>
</dbReference>
<dbReference type="Pfam" id="PF12833">
    <property type="entry name" value="HTH_18"/>
    <property type="match status" value="1"/>
</dbReference>
<dbReference type="PANTHER" id="PTHR46796">
    <property type="entry name" value="HTH-TYPE TRANSCRIPTIONAL ACTIVATOR RHAS-RELATED"/>
    <property type="match status" value="1"/>
</dbReference>
<dbReference type="InterPro" id="IPR018062">
    <property type="entry name" value="HTH_AraC-typ_CS"/>
</dbReference>
<evidence type="ECO:0000256" key="3">
    <source>
        <dbReference type="ARBA" id="ARBA00023163"/>
    </source>
</evidence>
<dbReference type="Proteomes" id="UP000076660">
    <property type="component" value="Unassembled WGS sequence"/>
</dbReference>
<gene>
    <name evidence="5" type="ORF">AVR91_0206195</name>
</gene>
<accession>A0A1W2M1H1</accession>
<dbReference type="InterPro" id="IPR035418">
    <property type="entry name" value="AraC-bd_2"/>
</dbReference>
<feature type="domain" description="HTH araC/xylS-type" evidence="4">
    <location>
        <begin position="224"/>
        <end position="323"/>
    </location>
</feature>
<evidence type="ECO:0000256" key="1">
    <source>
        <dbReference type="ARBA" id="ARBA00023015"/>
    </source>
</evidence>
<dbReference type="PROSITE" id="PS01124">
    <property type="entry name" value="HTH_ARAC_FAMILY_2"/>
    <property type="match status" value="1"/>
</dbReference>
<keyword evidence="1" id="KW-0805">Transcription regulation</keyword>
<dbReference type="PROSITE" id="PS00041">
    <property type="entry name" value="HTH_ARAC_FAMILY_1"/>
    <property type="match status" value="1"/>
</dbReference>
<proteinExistence type="predicted"/>
<dbReference type="GO" id="GO:0003700">
    <property type="term" value="F:DNA-binding transcription factor activity"/>
    <property type="evidence" value="ECO:0007669"/>
    <property type="project" value="InterPro"/>
</dbReference>
<reference evidence="5 6" key="1">
    <citation type="submission" date="2016-12" db="EMBL/GenBank/DDBJ databases">
        <title>Amycolatopsis keratiniphila subsp. keratiniphila genome sequencing and assembly.</title>
        <authorList>
            <person name="Mayilraj S."/>
            <person name="Kaur N."/>
        </authorList>
    </citation>
    <scope>NUCLEOTIDE SEQUENCE [LARGE SCALE GENOMIC DNA]</scope>
    <source>
        <strain evidence="5 6">DSM 44409</strain>
    </source>
</reference>
<dbReference type="AlphaFoldDB" id="A0A1W2M1H1"/>
<organism evidence="5 6">
    <name type="scientific">Amycolatopsis keratiniphila subsp. keratiniphila</name>
    <dbReference type="NCBI Taxonomy" id="227715"/>
    <lineage>
        <taxon>Bacteria</taxon>
        <taxon>Bacillati</taxon>
        <taxon>Actinomycetota</taxon>
        <taxon>Actinomycetes</taxon>
        <taxon>Pseudonocardiales</taxon>
        <taxon>Pseudonocardiaceae</taxon>
        <taxon>Amycolatopsis</taxon>
        <taxon>Amycolatopsis japonica group</taxon>
    </lineage>
</organism>
<evidence type="ECO:0000259" key="4">
    <source>
        <dbReference type="PROSITE" id="PS01124"/>
    </source>
</evidence>
<dbReference type="InterPro" id="IPR050204">
    <property type="entry name" value="AraC_XylS_family_regulators"/>
</dbReference>
<dbReference type="PANTHER" id="PTHR46796:SF6">
    <property type="entry name" value="ARAC SUBFAMILY"/>
    <property type="match status" value="1"/>
</dbReference>
<dbReference type="Gene3D" id="1.10.10.60">
    <property type="entry name" value="Homeodomain-like"/>
    <property type="match status" value="1"/>
</dbReference>
<dbReference type="InterPro" id="IPR018060">
    <property type="entry name" value="HTH_AraC"/>
</dbReference>
<protein>
    <submittedName>
        <fullName evidence="5">AraC family transcriptional regulator</fullName>
    </submittedName>
</protein>
<dbReference type="InterPro" id="IPR009057">
    <property type="entry name" value="Homeodomain-like_sf"/>
</dbReference>
<evidence type="ECO:0000313" key="6">
    <source>
        <dbReference type="Proteomes" id="UP000076660"/>
    </source>
</evidence>
<dbReference type="Pfam" id="PF14525">
    <property type="entry name" value="AraC_binding_2"/>
    <property type="match status" value="1"/>
</dbReference>
<dbReference type="GO" id="GO:0043565">
    <property type="term" value="F:sequence-specific DNA binding"/>
    <property type="evidence" value="ECO:0007669"/>
    <property type="project" value="InterPro"/>
</dbReference>
<keyword evidence="3" id="KW-0804">Transcription</keyword>
<evidence type="ECO:0000313" key="5">
    <source>
        <dbReference type="EMBL" id="ONF73693.1"/>
    </source>
</evidence>
<dbReference type="OrthoDB" id="5464689at2"/>
<keyword evidence="2" id="KW-0238">DNA-binding</keyword>